<sequence>MSASQVISLLVVQVILVAAFPPPFPSITDLPHEQWVELEQRGKLRLEQLAAEQGYHFQLIRIDSAQEQLIAGHSFIINGRFLTPSGEQDCKYNLWKAASDGFEEYNLYCGQDEYRWSLGSRSNT</sequence>
<dbReference type="EMBL" id="WJQU01000001">
    <property type="protein sequence ID" value="KAJ6649568.1"/>
    <property type="molecule type" value="Genomic_DNA"/>
</dbReference>
<feature type="chain" id="PRO_5040370428" evidence="1">
    <location>
        <begin position="20"/>
        <end position="124"/>
    </location>
</feature>
<keyword evidence="3" id="KW-1185">Reference proteome</keyword>
<evidence type="ECO:0000313" key="3">
    <source>
        <dbReference type="Proteomes" id="UP001151699"/>
    </source>
</evidence>
<gene>
    <name evidence="2" type="ORF">Bhyg_04806</name>
</gene>
<proteinExistence type="predicted"/>
<organism evidence="2 3">
    <name type="scientific">Pseudolycoriella hygida</name>
    <dbReference type="NCBI Taxonomy" id="35572"/>
    <lineage>
        <taxon>Eukaryota</taxon>
        <taxon>Metazoa</taxon>
        <taxon>Ecdysozoa</taxon>
        <taxon>Arthropoda</taxon>
        <taxon>Hexapoda</taxon>
        <taxon>Insecta</taxon>
        <taxon>Pterygota</taxon>
        <taxon>Neoptera</taxon>
        <taxon>Endopterygota</taxon>
        <taxon>Diptera</taxon>
        <taxon>Nematocera</taxon>
        <taxon>Sciaroidea</taxon>
        <taxon>Sciaridae</taxon>
        <taxon>Pseudolycoriella</taxon>
    </lineage>
</organism>
<comment type="caution">
    <text evidence="2">The sequence shown here is derived from an EMBL/GenBank/DDBJ whole genome shotgun (WGS) entry which is preliminary data.</text>
</comment>
<name>A0A9Q0S9W0_9DIPT</name>
<feature type="signal peptide" evidence="1">
    <location>
        <begin position="1"/>
        <end position="19"/>
    </location>
</feature>
<evidence type="ECO:0000313" key="2">
    <source>
        <dbReference type="EMBL" id="KAJ6649568.1"/>
    </source>
</evidence>
<evidence type="ECO:0000256" key="1">
    <source>
        <dbReference type="SAM" id="SignalP"/>
    </source>
</evidence>
<accession>A0A9Q0S9W0</accession>
<protein>
    <submittedName>
        <fullName evidence="2">Uncharacterized protein</fullName>
    </submittedName>
</protein>
<keyword evidence="1" id="KW-0732">Signal</keyword>
<dbReference type="AlphaFoldDB" id="A0A9Q0S9W0"/>
<reference evidence="2" key="1">
    <citation type="submission" date="2022-07" db="EMBL/GenBank/DDBJ databases">
        <authorList>
            <person name="Trinca V."/>
            <person name="Uliana J.V.C."/>
            <person name="Torres T.T."/>
            <person name="Ward R.J."/>
            <person name="Monesi N."/>
        </authorList>
    </citation>
    <scope>NUCLEOTIDE SEQUENCE</scope>
    <source>
        <strain evidence="2">HSMRA1968</strain>
        <tissue evidence="2">Whole embryos</tissue>
    </source>
</reference>
<dbReference type="Proteomes" id="UP001151699">
    <property type="component" value="Chromosome A"/>
</dbReference>
<dbReference type="OrthoDB" id="1908104at2759"/>